<dbReference type="Proteomes" id="UP000510721">
    <property type="component" value="Plasmid pEmeITTGR7c"/>
</dbReference>
<dbReference type="PANTHER" id="PTHR43976">
    <property type="entry name" value="SHORT CHAIN DEHYDROGENASE"/>
    <property type="match status" value="1"/>
</dbReference>
<reference evidence="3 4" key="1">
    <citation type="submission" date="2019-06" db="EMBL/GenBank/DDBJ databases">
        <title>Complete genome sequence of Ensifer mexicanus ITTG R7 isolated from nodules of Acacia angustissima (Mill.) Kuntze.</title>
        <authorList>
            <person name="Rincon-Rosales R."/>
            <person name="Rogel M.A."/>
            <person name="Guerrero G."/>
            <person name="Rincon-Molina C.I."/>
            <person name="Lopez-Lopez A."/>
            <person name="Martinez-Romero E."/>
        </authorList>
    </citation>
    <scope>NUCLEOTIDE SEQUENCE [LARGE SCALE GENOMIC DNA]</scope>
    <source>
        <strain evidence="3 4">ITTG R7</strain>
        <plasmid evidence="4">pemeittgr7c</plasmid>
    </source>
</reference>
<dbReference type="GO" id="GO:0016491">
    <property type="term" value="F:oxidoreductase activity"/>
    <property type="evidence" value="ECO:0007669"/>
    <property type="project" value="UniProtKB-KW"/>
</dbReference>
<dbReference type="Pfam" id="PF00106">
    <property type="entry name" value="adh_short"/>
    <property type="match status" value="1"/>
</dbReference>
<name>A0A859QGP6_9HYPH</name>
<dbReference type="AlphaFoldDB" id="A0A859QGP6"/>
<dbReference type="SUPFAM" id="SSF51735">
    <property type="entry name" value="NAD(P)-binding Rossmann-fold domains"/>
    <property type="match status" value="1"/>
</dbReference>
<keyword evidence="2" id="KW-0560">Oxidoreductase</keyword>
<evidence type="ECO:0000313" key="3">
    <source>
        <dbReference type="EMBL" id="QLL65863.1"/>
    </source>
</evidence>
<protein>
    <submittedName>
        <fullName evidence="3">SDR family NAD(P)-dependent oxidoreductase</fullName>
    </submittedName>
</protein>
<dbReference type="InterPro" id="IPR002347">
    <property type="entry name" value="SDR_fam"/>
</dbReference>
<evidence type="ECO:0000256" key="1">
    <source>
        <dbReference type="ARBA" id="ARBA00006484"/>
    </source>
</evidence>
<geneLocation type="plasmid" evidence="4">
    <name>pemeittgr7c</name>
</geneLocation>
<dbReference type="Gene3D" id="3.40.50.720">
    <property type="entry name" value="NAD(P)-binding Rossmann-like Domain"/>
    <property type="match status" value="1"/>
</dbReference>
<accession>A0A859QGP6</accession>
<dbReference type="EMBL" id="CP041241">
    <property type="protein sequence ID" value="QLL65863.1"/>
    <property type="molecule type" value="Genomic_DNA"/>
</dbReference>
<evidence type="ECO:0000313" key="4">
    <source>
        <dbReference type="Proteomes" id="UP000510721"/>
    </source>
</evidence>
<dbReference type="KEGG" id="emx:FKV68_31830"/>
<dbReference type="InterPro" id="IPR036291">
    <property type="entry name" value="NAD(P)-bd_dom_sf"/>
</dbReference>
<comment type="similarity">
    <text evidence="1">Belongs to the short-chain dehydrogenases/reductases (SDR) family.</text>
</comment>
<evidence type="ECO:0000256" key="2">
    <source>
        <dbReference type="ARBA" id="ARBA00023002"/>
    </source>
</evidence>
<keyword evidence="3" id="KW-0614">Plasmid</keyword>
<organism evidence="3 4">
    <name type="scientific">Sinorhizobium mexicanum</name>
    <dbReference type="NCBI Taxonomy" id="375549"/>
    <lineage>
        <taxon>Bacteria</taxon>
        <taxon>Pseudomonadati</taxon>
        <taxon>Pseudomonadota</taxon>
        <taxon>Alphaproteobacteria</taxon>
        <taxon>Hyphomicrobiales</taxon>
        <taxon>Rhizobiaceae</taxon>
        <taxon>Sinorhizobium/Ensifer group</taxon>
        <taxon>Sinorhizobium</taxon>
    </lineage>
</organism>
<proteinExistence type="inferred from homology"/>
<keyword evidence="4" id="KW-1185">Reference proteome</keyword>
<gene>
    <name evidence="3" type="ORF">FKV68_31830</name>
</gene>
<dbReference type="InterPro" id="IPR051911">
    <property type="entry name" value="SDR_oxidoreductase"/>
</dbReference>
<sequence>MKTWFITGASRGFGARIAELALAQGDNVVASARNPRTVTERLGDHPNLLPIVLDVTDGEQAKAAANAAVEHFGRIDVLLKWAPAARGRDHFRFAPHCGHPVDRTLIPEAAVL</sequence>
<dbReference type="PANTHER" id="PTHR43976:SF16">
    <property type="entry name" value="SHORT-CHAIN DEHYDROGENASE_REDUCTASE FAMILY PROTEIN"/>
    <property type="match status" value="1"/>
</dbReference>